<dbReference type="AlphaFoldDB" id="A0A5D4S3V2"/>
<reference evidence="2 3" key="1">
    <citation type="submission" date="2019-08" db="EMBL/GenBank/DDBJ databases">
        <title>Bacillus genomes from the desert of Cuatro Cienegas, Coahuila.</title>
        <authorList>
            <person name="Olmedo-Alvarez G."/>
        </authorList>
    </citation>
    <scope>NUCLEOTIDE SEQUENCE [LARGE SCALE GENOMIC DNA]</scope>
    <source>
        <strain evidence="2 3">CH108_3D</strain>
    </source>
</reference>
<protein>
    <submittedName>
        <fullName evidence="2">Cytochrome c oxidase subunit 2A</fullName>
    </submittedName>
</protein>
<feature type="transmembrane region" description="Helical" evidence="1">
    <location>
        <begin position="20"/>
        <end position="41"/>
    </location>
</feature>
<keyword evidence="1" id="KW-0472">Membrane</keyword>
<dbReference type="Proteomes" id="UP000322997">
    <property type="component" value="Unassembled WGS sequence"/>
</dbReference>
<organism evidence="2 3">
    <name type="scientific">Rossellomorea marisflavi</name>
    <dbReference type="NCBI Taxonomy" id="189381"/>
    <lineage>
        <taxon>Bacteria</taxon>
        <taxon>Bacillati</taxon>
        <taxon>Bacillota</taxon>
        <taxon>Bacilli</taxon>
        <taxon>Bacillales</taxon>
        <taxon>Bacillaceae</taxon>
        <taxon>Rossellomorea</taxon>
    </lineage>
</organism>
<dbReference type="EMBL" id="VTEQ01000001">
    <property type="protein sequence ID" value="TYS56542.1"/>
    <property type="molecule type" value="Genomic_DNA"/>
</dbReference>
<evidence type="ECO:0000313" key="3">
    <source>
        <dbReference type="Proteomes" id="UP000322997"/>
    </source>
</evidence>
<evidence type="ECO:0000313" key="2">
    <source>
        <dbReference type="EMBL" id="TYS56542.1"/>
    </source>
</evidence>
<keyword evidence="1" id="KW-0812">Transmembrane</keyword>
<name>A0A5D4S3V2_9BACI</name>
<evidence type="ECO:0000256" key="1">
    <source>
        <dbReference type="SAM" id="Phobius"/>
    </source>
</evidence>
<comment type="caution">
    <text evidence="2">The sequence shown here is derived from an EMBL/GenBank/DDBJ whole genome shotgun (WGS) entry which is preliminary data.</text>
</comment>
<sequence>MGVRKVKDPQKKDSSLQGTFVSVLAMGLFLALSWLGVFLLFMSRF</sequence>
<proteinExistence type="predicted"/>
<gene>
    <name evidence="2" type="ORF">FZC83_02930</name>
</gene>
<keyword evidence="1" id="KW-1133">Transmembrane helix</keyword>
<accession>A0A5D4S3V2</accession>